<organism evidence="2 3">
    <name type="scientific">Forsythia ovata</name>
    <dbReference type="NCBI Taxonomy" id="205694"/>
    <lineage>
        <taxon>Eukaryota</taxon>
        <taxon>Viridiplantae</taxon>
        <taxon>Streptophyta</taxon>
        <taxon>Embryophyta</taxon>
        <taxon>Tracheophyta</taxon>
        <taxon>Spermatophyta</taxon>
        <taxon>Magnoliopsida</taxon>
        <taxon>eudicotyledons</taxon>
        <taxon>Gunneridae</taxon>
        <taxon>Pentapetalae</taxon>
        <taxon>asterids</taxon>
        <taxon>lamiids</taxon>
        <taxon>Lamiales</taxon>
        <taxon>Oleaceae</taxon>
        <taxon>Forsythieae</taxon>
        <taxon>Forsythia</taxon>
    </lineage>
</organism>
<evidence type="ECO:0000313" key="2">
    <source>
        <dbReference type="EMBL" id="KAL2548909.1"/>
    </source>
</evidence>
<accession>A0ABD1WGT9</accession>
<dbReference type="EMBL" id="JBFOLJ010000003">
    <property type="protein sequence ID" value="KAL2548909.1"/>
    <property type="molecule type" value="Genomic_DNA"/>
</dbReference>
<evidence type="ECO:0000256" key="1">
    <source>
        <dbReference type="SAM" id="MobiDB-lite"/>
    </source>
</evidence>
<feature type="compositionally biased region" description="Polar residues" evidence="1">
    <location>
        <begin position="89"/>
        <end position="100"/>
    </location>
</feature>
<keyword evidence="3" id="KW-1185">Reference proteome</keyword>
<comment type="caution">
    <text evidence="2">The sequence shown here is derived from an EMBL/GenBank/DDBJ whole genome shotgun (WGS) entry which is preliminary data.</text>
</comment>
<gene>
    <name evidence="2" type="ORF">Fot_10439</name>
</gene>
<sequence length="117" mass="12521">MAGKQTQKLVNCKQLEESGKLTGLVPLDAFESKRSLNNSTGSTNSPFGDSDSNISSTDNEQVSTAIDHEVYGIRSSLETSVYLEKKTAEQGSVKNSSVSAKNIDRGFSPAKMSRSAN</sequence>
<name>A0ABD1WGT9_9LAMI</name>
<protein>
    <submittedName>
        <fullName evidence="2">Serine/threonine-protein kinase D6PKL1-like</fullName>
    </submittedName>
</protein>
<feature type="region of interest" description="Disordered" evidence="1">
    <location>
        <begin position="87"/>
        <end position="117"/>
    </location>
</feature>
<feature type="compositionally biased region" description="Polar residues" evidence="1">
    <location>
        <begin position="35"/>
        <end position="61"/>
    </location>
</feature>
<feature type="region of interest" description="Disordered" evidence="1">
    <location>
        <begin position="31"/>
        <end position="61"/>
    </location>
</feature>
<dbReference type="Proteomes" id="UP001604277">
    <property type="component" value="Unassembled WGS sequence"/>
</dbReference>
<proteinExistence type="predicted"/>
<evidence type="ECO:0000313" key="3">
    <source>
        <dbReference type="Proteomes" id="UP001604277"/>
    </source>
</evidence>
<reference evidence="3" key="1">
    <citation type="submission" date="2024-07" db="EMBL/GenBank/DDBJ databases">
        <title>Two chromosome-level genome assemblies of Korean endemic species Abeliophyllum distichum and Forsythia ovata (Oleaceae).</title>
        <authorList>
            <person name="Jang H."/>
        </authorList>
    </citation>
    <scope>NUCLEOTIDE SEQUENCE [LARGE SCALE GENOMIC DNA]</scope>
</reference>
<dbReference type="AlphaFoldDB" id="A0ABD1WGT9"/>